<sequence>MLCFIFKKKKKIMSSLSPSLSLLLNIMMILYVAVMCCLFEDFNVGAKFLKAAGGPSSRDLDVLYIYSQNHRKIWRRCHVSCGERLRKMIHCHPLRAIQEDSIFKRCINIINFKGFSRGKDPTVLLASAPEKTGNELEEASEKLRHEPARLTDSCRMSSLI</sequence>
<dbReference type="AlphaFoldDB" id="A0A2C9VUQ4"/>
<feature type="transmembrane region" description="Helical" evidence="1">
    <location>
        <begin position="12"/>
        <end position="34"/>
    </location>
</feature>
<organism evidence="2">
    <name type="scientific">Manihot esculenta</name>
    <name type="common">Cassava</name>
    <name type="synonym">Jatropha manihot</name>
    <dbReference type="NCBI Taxonomy" id="3983"/>
    <lineage>
        <taxon>Eukaryota</taxon>
        <taxon>Viridiplantae</taxon>
        <taxon>Streptophyta</taxon>
        <taxon>Embryophyta</taxon>
        <taxon>Tracheophyta</taxon>
        <taxon>Spermatophyta</taxon>
        <taxon>Magnoliopsida</taxon>
        <taxon>eudicotyledons</taxon>
        <taxon>Gunneridae</taxon>
        <taxon>Pentapetalae</taxon>
        <taxon>rosids</taxon>
        <taxon>fabids</taxon>
        <taxon>Malpighiales</taxon>
        <taxon>Euphorbiaceae</taxon>
        <taxon>Crotonoideae</taxon>
        <taxon>Manihoteae</taxon>
        <taxon>Manihot</taxon>
    </lineage>
</organism>
<evidence type="ECO:0000313" key="2">
    <source>
        <dbReference type="EMBL" id="OAY49899.1"/>
    </source>
</evidence>
<accession>A0A2C9VUQ4</accession>
<keyword evidence="1" id="KW-1133">Transmembrane helix</keyword>
<protein>
    <submittedName>
        <fullName evidence="2">Uncharacterized protein</fullName>
    </submittedName>
</protein>
<gene>
    <name evidence="2" type="ORF">MANES_05G092800</name>
</gene>
<proteinExistence type="predicted"/>
<keyword evidence="1" id="KW-0812">Transmembrane</keyword>
<reference evidence="2" key="1">
    <citation type="submission" date="2016-02" db="EMBL/GenBank/DDBJ databases">
        <title>WGS assembly of Manihot esculenta.</title>
        <authorList>
            <person name="Bredeson J.V."/>
            <person name="Prochnik S.E."/>
            <person name="Lyons J.B."/>
            <person name="Schmutz J."/>
            <person name="Grimwood J."/>
            <person name="Vrebalov J."/>
            <person name="Bart R.S."/>
            <person name="Amuge T."/>
            <person name="Ferguson M.E."/>
            <person name="Green R."/>
            <person name="Putnam N."/>
            <person name="Stites J."/>
            <person name="Rounsley S."/>
            <person name="Rokhsar D.S."/>
        </authorList>
    </citation>
    <scope>NUCLEOTIDE SEQUENCE [LARGE SCALE GENOMIC DNA]</scope>
    <source>
        <tissue evidence="2">Leaf</tissue>
    </source>
</reference>
<evidence type="ECO:0000256" key="1">
    <source>
        <dbReference type="SAM" id="Phobius"/>
    </source>
</evidence>
<dbReference type="EMBL" id="CM004391">
    <property type="protein sequence ID" value="OAY49899.1"/>
    <property type="molecule type" value="Genomic_DNA"/>
</dbReference>
<name>A0A2C9VUQ4_MANES</name>
<keyword evidence="1" id="KW-0472">Membrane</keyword>